<dbReference type="EMBL" id="AMFJ01000651">
    <property type="protein sequence ID" value="EKE26869.1"/>
    <property type="molecule type" value="Genomic_DNA"/>
</dbReference>
<keyword evidence="1" id="KW-0812">Transmembrane</keyword>
<accession>K2G9M7</accession>
<feature type="signal peptide" evidence="2">
    <location>
        <begin position="1"/>
        <end position="23"/>
    </location>
</feature>
<evidence type="ECO:0000256" key="1">
    <source>
        <dbReference type="SAM" id="Phobius"/>
    </source>
</evidence>
<organism evidence="3">
    <name type="scientific">uncultured bacterium</name>
    <name type="common">gcode 4</name>
    <dbReference type="NCBI Taxonomy" id="1234023"/>
    <lineage>
        <taxon>Bacteria</taxon>
        <taxon>environmental samples</taxon>
    </lineage>
</organism>
<proteinExistence type="predicted"/>
<name>K2G9M7_9BACT</name>
<protein>
    <submittedName>
        <fullName evidence="3">Uncharacterized protein</fullName>
    </submittedName>
</protein>
<evidence type="ECO:0000256" key="2">
    <source>
        <dbReference type="SAM" id="SignalP"/>
    </source>
</evidence>
<feature type="transmembrane region" description="Helical" evidence="1">
    <location>
        <begin position="527"/>
        <end position="546"/>
    </location>
</feature>
<comment type="caution">
    <text evidence="3">The sequence shown here is derived from an EMBL/GenBank/DDBJ whole genome shotgun (WGS) entry which is preliminary data.</text>
</comment>
<keyword evidence="2" id="KW-0732">Signal</keyword>
<evidence type="ECO:0000313" key="3">
    <source>
        <dbReference type="EMBL" id="EKE26869.1"/>
    </source>
</evidence>
<gene>
    <name evidence="3" type="ORF">ACD_4C00135G0008</name>
</gene>
<reference evidence="3" key="1">
    <citation type="journal article" date="2012" name="Science">
        <title>Fermentation, hydrogen, and sulfur metabolism in multiple uncultivated bacterial phyla.</title>
        <authorList>
            <person name="Wrighton K.C."/>
            <person name="Thomas B.C."/>
            <person name="Sharon I."/>
            <person name="Miller C.S."/>
            <person name="Castelle C.J."/>
            <person name="VerBerkmoes N.C."/>
            <person name="Wilkins M.J."/>
            <person name="Hettich R.L."/>
            <person name="Lipton M.S."/>
            <person name="Williams K.H."/>
            <person name="Long P.E."/>
            <person name="Banfield J.F."/>
        </authorList>
    </citation>
    <scope>NUCLEOTIDE SEQUENCE [LARGE SCALE GENOMIC DNA]</scope>
</reference>
<keyword evidence="1" id="KW-1133">Transmembrane helix</keyword>
<sequence>MKKYFSILVLSFLFISNTSLALAADSWSWKADHFEITTNPASVKAWEAIDLTVKVVDSSWSPVKDYDGTIYITVDNDTKATVPYSDWYTFVPADLWAKTFSKGLSFTKEGSMKVVVMDIDNENLEWSVDVNVWGGSSSTAASTKWELTITSPDNWVTIAEWKITVAWNSKKNSKIQYFLNGKKVFEDQTENDWNFTYEMSWLDQNENIIVVKILDWNDSVIAESEKISVKLEWNWPVLNDVTVKEWKEVPAWSEINISVISDPELQEATASIWDFNQTLTEEAAWTYVWKLKVPAQAWDYQINLSLKSKLGKVTTKNNAFSIKTIEANIFKDIKTVIWDKKVTFTFDLTQEKPEVAKFKFKYGTWSESLTTEVVTFEREKIKNASWSLSWYIPNLEINKYYFQIYALDKEDKEISWIKSDVIDVDLSLSSAWKCMISNISWIKVTKVWDVSELTWNIAPEAISYNVYQKWADWKFSLIENVKSNKYWINISWDKVKYDDFAVKWVCWEWDNSNESPEYSEVTKVQTWPTQILAILWISLILGLFYIKRKKFN</sequence>
<feature type="chain" id="PRO_5017226856" evidence="2">
    <location>
        <begin position="24"/>
        <end position="552"/>
    </location>
</feature>
<keyword evidence="1" id="KW-0472">Membrane</keyword>
<dbReference type="AlphaFoldDB" id="K2G9M7"/>